<evidence type="ECO:0000313" key="3">
    <source>
        <dbReference type="EMBL" id="SHF64782.1"/>
    </source>
</evidence>
<evidence type="ECO:0000259" key="2">
    <source>
        <dbReference type="Pfam" id="PF13240"/>
    </source>
</evidence>
<dbReference type="InterPro" id="IPR026870">
    <property type="entry name" value="Zinc_ribbon_dom"/>
</dbReference>
<reference evidence="3 4" key="1">
    <citation type="submission" date="2016-11" db="EMBL/GenBank/DDBJ databases">
        <authorList>
            <person name="Jaros S."/>
            <person name="Januszkiewicz K."/>
            <person name="Wedrychowicz H."/>
        </authorList>
    </citation>
    <scope>NUCLEOTIDE SEQUENCE [LARGE SCALE GENOMIC DNA]</scope>
    <source>
        <strain evidence="3 4">DSM 16112</strain>
    </source>
</reference>
<protein>
    <recommendedName>
        <fullName evidence="2">Zinc-ribbon domain-containing protein</fullName>
    </recommendedName>
</protein>
<organism evidence="3 4">
    <name type="scientific">Lampropedia hyalina DSM 16112</name>
    <dbReference type="NCBI Taxonomy" id="1122156"/>
    <lineage>
        <taxon>Bacteria</taxon>
        <taxon>Pseudomonadati</taxon>
        <taxon>Pseudomonadota</taxon>
        <taxon>Betaproteobacteria</taxon>
        <taxon>Burkholderiales</taxon>
        <taxon>Comamonadaceae</taxon>
        <taxon>Lampropedia</taxon>
    </lineage>
</organism>
<feature type="domain" description="Zinc-ribbon" evidence="2">
    <location>
        <begin position="4"/>
        <end position="25"/>
    </location>
</feature>
<accession>A0A1M5DDM7</accession>
<sequence length="318" mass="35452">MLICDKCGASISTGSQFCAQCGDPVTEADQVSKGVSASGVATVQITFGNSTSAGYAKAVAICEKLPSYEVTGEGKQVQHKITLPLTEVELIANIFDLVGSWKSSQMLINGQAATKKDLTYYGVGCYRNRQKAFKPEAFCYGERQFEANIWGCKKLGMPVYEWGGGWLDYGQFDGNGVWHFDKARIRHELEVALKEHELCPALNRARVLETLEKLPTTIDPKTDKNWKYRTSYEEVKGNYKEVAVGIQPILKKVNRYIIGGFKPEWEEEAQASSTTHIQLKIEPPKVPLSPAKAPQKKKKSYTWVWVVIGLLILIGMFK</sequence>
<dbReference type="Proteomes" id="UP000184327">
    <property type="component" value="Unassembled WGS sequence"/>
</dbReference>
<proteinExistence type="predicted"/>
<evidence type="ECO:0000313" key="4">
    <source>
        <dbReference type="Proteomes" id="UP000184327"/>
    </source>
</evidence>
<keyword evidence="4" id="KW-1185">Reference proteome</keyword>
<keyword evidence="1" id="KW-0472">Membrane</keyword>
<evidence type="ECO:0000256" key="1">
    <source>
        <dbReference type="SAM" id="Phobius"/>
    </source>
</evidence>
<dbReference type="AlphaFoldDB" id="A0A1M5DDM7"/>
<dbReference type="EMBL" id="FQUZ01000032">
    <property type="protein sequence ID" value="SHF64782.1"/>
    <property type="molecule type" value="Genomic_DNA"/>
</dbReference>
<keyword evidence="1" id="KW-1133">Transmembrane helix</keyword>
<feature type="transmembrane region" description="Helical" evidence="1">
    <location>
        <begin position="300"/>
        <end position="317"/>
    </location>
</feature>
<gene>
    <name evidence="3" type="ORF">SAMN02745117_02364</name>
</gene>
<keyword evidence="1" id="KW-0812">Transmembrane</keyword>
<name>A0A1M5DDM7_9BURK</name>
<dbReference type="Pfam" id="PF13240">
    <property type="entry name" value="Zn_Ribbon_1"/>
    <property type="match status" value="1"/>
</dbReference>
<dbReference type="OrthoDB" id="9815925at2"/>